<evidence type="ECO:0000256" key="5">
    <source>
        <dbReference type="ARBA" id="ARBA00022989"/>
    </source>
</evidence>
<evidence type="ECO:0000256" key="1">
    <source>
        <dbReference type="ARBA" id="ARBA00004127"/>
    </source>
</evidence>
<protein>
    <recommendedName>
        <fullName evidence="8">S-acyltransferase</fullName>
        <ecNumber evidence="8">2.3.1.225</ecNumber>
    </recommendedName>
    <alternativeName>
        <fullName evidence="8">Palmitoyltransferase</fullName>
    </alternativeName>
</protein>
<keyword evidence="3 8" id="KW-0808">Transferase</keyword>
<dbReference type="InterPro" id="IPR001594">
    <property type="entry name" value="Palmitoyltrfase_DHHC"/>
</dbReference>
<dbReference type="Proteomes" id="UP001154282">
    <property type="component" value="Unassembled WGS sequence"/>
</dbReference>
<dbReference type="EMBL" id="CAMGYJ010000006">
    <property type="protein sequence ID" value="CAI0439932.1"/>
    <property type="molecule type" value="Genomic_DNA"/>
</dbReference>
<comment type="caution">
    <text evidence="11">The sequence shown here is derived from an EMBL/GenBank/DDBJ whole genome shotgun (WGS) entry which is preliminary data.</text>
</comment>
<feature type="domain" description="Palmitoyltransferase DHHC" evidence="10">
    <location>
        <begin position="510"/>
        <end position="630"/>
    </location>
</feature>
<dbReference type="PANTHER" id="PTHR22883">
    <property type="entry name" value="ZINC FINGER DHHC DOMAIN CONTAINING PROTEIN"/>
    <property type="match status" value="1"/>
</dbReference>
<organism evidence="11 12">
    <name type="scientific">Linum tenue</name>
    <dbReference type="NCBI Taxonomy" id="586396"/>
    <lineage>
        <taxon>Eukaryota</taxon>
        <taxon>Viridiplantae</taxon>
        <taxon>Streptophyta</taxon>
        <taxon>Embryophyta</taxon>
        <taxon>Tracheophyta</taxon>
        <taxon>Spermatophyta</taxon>
        <taxon>Magnoliopsida</taxon>
        <taxon>eudicotyledons</taxon>
        <taxon>Gunneridae</taxon>
        <taxon>Pentapetalae</taxon>
        <taxon>rosids</taxon>
        <taxon>fabids</taxon>
        <taxon>Malpighiales</taxon>
        <taxon>Linaceae</taxon>
        <taxon>Linum</taxon>
    </lineage>
</organism>
<sequence length="830" mass="92874">MAWQMTEEDEAKTLPSLKRHGTQQMFEQSVSHIFAVNAKTPANSRSRSCRFLLPRRAPSPRLRVLRSPTPAMPSFPQPGSVTICEINRQLIAAESLSDERARETYGKILGAVFSPVPFQADQLVSSPNVEQESEHQGRSNGDSVGRKILGKAFQGFVNMFQPNYVNLLPEVGLHGVSWHQHKHIIAFVSGQNQVTVCDYEDKGSGTPIRRGLGGISMLKWSPSGDSFFSAKFDGTFYLWETNTWTSEQWSSSSGFVTGSQWDRDGRIVLLGFSGSLTLGSVHFASKPPSLDAHLLPVELPEIMSLTGSSGIDKVAWDASCERLAVSYKAGDEAYNGLIAIFDTRRTPLISASLIGFIRGPGETPRPLTFAFHNKFKQGPLLSVRFFCGGRLIFGPDVASMFLSMFLIAGPSIAFCGKLYYTIVNGNVKNPAHWYAILIGGCALTLLDLLFLLLTSSRDPGILCRNSKPPESDENSDINTPSMEWVSGRTPHLKLPRTKDVMVNGHAVKVKYCDTCLLYRPPRASHCSICNNCVQSFDHHCPWVGQCIGIRNYRFFFMFIATATILCIYVFVFSWVNLLQKDTRVLKAMSQDVLSDFLIVYCFVAVWFVGGLTIFHFYLICTNQTTYENFRYRYDKKENPYNRGVTKNLLETFFTKIPPSLNKFRSVVKEDPPSVMQPVAENHGEEFKDRSDVERRAKYSEEHSSYSLPEILRNLDYDDDDSEENSKNSQDGPPTFDNSVPDDDNVKESLEIPIPNRFLDTDDDGRIEEILRSLRESSQGSHVKDGETVQSSSRSHEDGNGDSIQNSAAGDMDIDHRVKNHGQTLQIGSPR</sequence>
<dbReference type="InterPro" id="IPR039859">
    <property type="entry name" value="PFA4/ZDH16/20/ERF2-like"/>
</dbReference>
<comment type="subcellular location">
    <subcellularLocation>
        <location evidence="1">Endomembrane system</location>
        <topology evidence="1">Multi-pass membrane protein</topology>
    </subcellularLocation>
</comment>
<evidence type="ECO:0000256" key="7">
    <source>
        <dbReference type="ARBA" id="ARBA00023315"/>
    </source>
</evidence>
<dbReference type="PANTHER" id="PTHR22883:SF391">
    <property type="entry name" value="PROTEIN S-ACYLTRANSFERASE 3-RELATED"/>
    <property type="match status" value="1"/>
</dbReference>
<comment type="domain">
    <text evidence="8">The DHHC domain is required for palmitoyltransferase activity.</text>
</comment>
<dbReference type="EC" id="2.3.1.225" evidence="8"/>
<dbReference type="GO" id="GO:0005794">
    <property type="term" value="C:Golgi apparatus"/>
    <property type="evidence" value="ECO:0007669"/>
    <property type="project" value="TreeGrafter"/>
</dbReference>
<accession>A0AAV0LZK1</accession>
<keyword evidence="7 8" id="KW-0012">Acyltransferase</keyword>
<keyword evidence="6 8" id="KW-0472">Membrane</keyword>
<comment type="similarity">
    <text evidence="2 8">Belongs to the DHHC palmitoyltransferase family.</text>
</comment>
<evidence type="ECO:0000256" key="4">
    <source>
        <dbReference type="ARBA" id="ARBA00022692"/>
    </source>
</evidence>
<feature type="compositionally biased region" description="Polar residues" evidence="9">
    <location>
        <begin position="726"/>
        <end position="737"/>
    </location>
</feature>
<dbReference type="GO" id="GO:0019706">
    <property type="term" value="F:protein-cysteine S-palmitoyltransferase activity"/>
    <property type="evidence" value="ECO:0007669"/>
    <property type="project" value="UniProtKB-EC"/>
</dbReference>
<feature type="region of interest" description="Disordered" evidence="9">
    <location>
        <begin position="671"/>
        <end position="830"/>
    </location>
</feature>
<evidence type="ECO:0000259" key="10">
    <source>
        <dbReference type="Pfam" id="PF01529"/>
    </source>
</evidence>
<dbReference type="GO" id="GO:0006612">
    <property type="term" value="P:protein targeting to membrane"/>
    <property type="evidence" value="ECO:0007669"/>
    <property type="project" value="TreeGrafter"/>
</dbReference>
<feature type="transmembrane region" description="Helical" evidence="8">
    <location>
        <begin position="432"/>
        <end position="454"/>
    </location>
</feature>
<evidence type="ECO:0000313" key="11">
    <source>
        <dbReference type="EMBL" id="CAI0439932.1"/>
    </source>
</evidence>
<dbReference type="Gene3D" id="2.130.10.10">
    <property type="entry name" value="YVTN repeat-like/Quinoprotein amine dehydrogenase"/>
    <property type="match status" value="1"/>
</dbReference>
<feature type="region of interest" description="Disordered" evidence="9">
    <location>
        <begin position="1"/>
        <end position="20"/>
    </location>
</feature>
<dbReference type="InterPro" id="IPR015943">
    <property type="entry name" value="WD40/YVTN_repeat-like_dom_sf"/>
</dbReference>
<feature type="transmembrane region" description="Helical" evidence="8">
    <location>
        <begin position="400"/>
        <end position="420"/>
    </location>
</feature>
<comment type="catalytic activity">
    <reaction evidence="8">
        <text>L-cysteinyl-[protein] + hexadecanoyl-CoA = S-hexadecanoyl-L-cysteinyl-[protein] + CoA</text>
        <dbReference type="Rhea" id="RHEA:36683"/>
        <dbReference type="Rhea" id="RHEA-COMP:10131"/>
        <dbReference type="Rhea" id="RHEA-COMP:11032"/>
        <dbReference type="ChEBI" id="CHEBI:29950"/>
        <dbReference type="ChEBI" id="CHEBI:57287"/>
        <dbReference type="ChEBI" id="CHEBI:57379"/>
        <dbReference type="ChEBI" id="CHEBI:74151"/>
        <dbReference type="EC" id="2.3.1.225"/>
    </reaction>
</comment>
<gene>
    <name evidence="11" type="ORF">LITE_LOCUS26331</name>
</gene>
<dbReference type="SUPFAM" id="SSF82171">
    <property type="entry name" value="DPP6 N-terminal domain-like"/>
    <property type="match status" value="1"/>
</dbReference>
<keyword evidence="12" id="KW-1185">Reference proteome</keyword>
<name>A0AAV0LZK1_9ROSI</name>
<evidence type="ECO:0000256" key="8">
    <source>
        <dbReference type="RuleBase" id="RU079119"/>
    </source>
</evidence>
<feature type="transmembrane region" description="Helical" evidence="8">
    <location>
        <begin position="597"/>
        <end position="620"/>
    </location>
</feature>
<evidence type="ECO:0000256" key="6">
    <source>
        <dbReference type="ARBA" id="ARBA00023136"/>
    </source>
</evidence>
<feature type="region of interest" description="Disordered" evidence="9">
    <location>
        <begin position="124"/>
        <end position="144"/>
    </location>
</feature>
<evidence type="ECO:0000256" key="9">
    <source>
        <dbReference type="SAM" id="MobiDB-lite"/>
    </source>
</evidence>
<keyword evidence="5 8" id="KW-1133">Transmembrane helix</keyword>
<keyword evidence="4 8" id="KW-0812">Transmembrane</keyword>
<dbReference type="AlphaFoldDB" id="A0AAV0LZK1"/>
<feature type="transmembrane region" description="Helical" evidence="8">
    <location>
        <begin position="554"/>
        <end position="577"/>
    </location>
</feature>
<evidence type="ECO:0000256" key="2">
    <source>
        <dbReference type="ARBA" id="ARBA00008574"/>
    </source>
</evidence>
<feature type="compositionally biased region" description="Polar residues" evidence="9">
    <location>
        <begin position="820"/>
        <end position="830"/>
    </location>
</feature>
<feature type="compositionally biased region" description="Basic and acidic residues" evidence="9">
    <location>
        <begin position="681"/>
        <end position="703"/>
    </location>
</feature>
<feature type="compositionally biased region" description="Acidic residues" evidence="9">
    <location>
        <begin position="1"/>
        <end position="10"/>
    </location>
</feature>
<dbReference type="Pfam" id="PF01529">
    <property type="entry name" value="DHHC"/>
    <property type="match status" value="1"/>
</dbReference>
<reference evidence="11" key="1">
    <citation type="submission" date="2022-08" db="EMBL/GenBank/DDBJ databases">
        <authorList>
            <person name="Gutierrez-Valencia J."/>
        </authorList>
    </citation>
    <scope>NUCLEOTIDE SEQUENCE</scope>
</reference>
<dbReference type="FunFam" id="2.130.10.10:FF:000434">
    <property type="entry name" value="Aladin isoform A"/>
    <property type="match status" value="1"/>
</dbReference>
<evidence type="ECO:0000256" key="3">
    <source>
        <dbReference type="ARBA" id="ARBA00022679"/>
    </source>
</evidence>
<dbReference type="GO" id="GO:0005783">
    <property type="term" value="C:endoplasmic reticulum"/>
    <property type="evidence" value="ECO:0007669"/>
    <property type="project" value="TreeGrafter"/>
</dbReference>
<evidence type="ECO:0000313" key="12">
    <source>
        <dbReference type="Proteomes" id="UP001154282"/>
    </source>
</evidence>
<proteinExistence type="inferred from homology"/>
<dbReference type="PROSITE" id="PS50216">
    <property type="entry name" value="DHHC"/>
    <property type="match status" value="1"/>
</dbReference>